<protein>
    <submittedName>
        <fullName evidence="1">Uncharacterized protein</fullName>
    </submittedName>
</protein>
<reference evidence="1 2" key="1">
    <citation type="submission" date="2018-06" db="EMBL/GenBank/DDBJ databases">
        <authorList>
            <consortium name="Pathogen Informatics"/>
            <person name="Doyle S."/>
        </authorList>
    </citation>
    <scope>NUCLEOTIDE SEQUENCE [LARGE SCALE GENOMIC DNA]</scope>
    <source>
        <strain evidence="1 2">NCTC11807</strain>
    </source>
</reference>
<keyword evidence="2" id="KW-1185">Reference proteome</keyword>
<gene>
    <name evidence="1" type="ORF">NCTC11807_00096</name>
</gene>
<evidence type="ECO:0000313" key="2">
    <source>
        <dbReference type="Proteomes" id="UP000255425"/>
    </source>
</evidence>
<name>A0A380GYB8_9STAP</name>
<dbReference type="Proteomes" id="UP000255425">
    <property type="component" value="Unassembled WGS sequence"/>
</dbReference>
<organism evidence="1 2">
    <name type="scientific">Staphylococcus saccharolyticus</name>
    <dbReference type="NCBI Taxonomy" id="33028"/>
    <lineage>
        <taxon>Bacteria</taxon>
        <taxon>Bacillati</taxon>
        <taxon>Bacillota</taxon>
        <taxon>Bacilli</taxon>
        <taxon>Bacillales</taxon>
        <taxon>Staphylococcaceae</taxon>
        <taxon>Staphylococcus</taxon>
    </lineage>
</organism>
<evidence type="ECO:0000313" key="1">
    <source>
        <dbReference type="EMBL" id="SUM67025.1"/>
    </source>
</evidence>
<dbReference type="RefSeq" id="WP_232619734.1">
    <property type="nucleotide sequence ID" value="NZ_CP066042.1"/>
</dbReference>
<accession>A0A380GYB8</accession>
<dbReference type="AlphaFoldDB" id="A0A380GYB8"/>
<proteinExistence type="predicted"/>
<dbReference type="EMBL" id="UHDZ01000001">
    <property type="protein sequence ID" value="SUM67025.1"/>
    <property type="molecule type" value="Genomic_DNA"/>
</dbReference>
<sequence>MLSIQLNKLGFNVEKASANSKNAFIWFETGPYIELIEMNNVLIPFAYIFRWLYGKAMKERWKKWCGKKEGFVDFAIEPIIEHLKSINRFTQNQEILRNFGIHSSKVITWSRKNLNDEKIYFSYLPILPVSLPFVVSDYSVVQRPKCILHKNNLVKVEKVNFICKGPEYTKLKKILSNDSCIQLVVGSVSKVDQVILKNKNGELYQLTNQMTIEKK</sequence>
<dbReference type="GeneID" id="63935331"/>